<dbReference type="SUPFAM" id="SSF49313">
    <property type="entry name" value="Cadherin-like"/>
    <property type="match status" value="1"/>
</dbReference>
<protein>
    <recommendedName>
        <fullName evidence="3">Cadherin domain-containing protein</fullName>
    </recommendedName>
</protein>
<comment type="caution">
    <text evidence="1">The sequence shown here is derived from an EMBL/GenBank/DDBJ whole genome shotgun (WGS) entry which is preliminary data.</text>
</comment>
<proteinExistence type="predicted"/>
<dbReference type="Proteomes" id="UP000663868">
    <property type="component" value="Unassembled WGS sequence"/>
</dbReference>
<evidence type="ECO:0008006" key="3">
    <source>
        <dbReference type="Google" id="ProtNLM"/>
    </source>
</evidence>
<evidence type="ECO:0000313" key="2">
    <source>
        <dbReference type="Proteomes" id="UP000663868"/>
    </source>
</evidence>
<reference evidence="1" key="1">
    <citation type="submission" date="2021-02" db="EMBL/GenBank/DDBJ databases">
        <authorList>
            <person name="Nowell W R."/>
        </authorList>
    </citation>
    <scope>NUCLEOTIDE SEQUENCE</scope>
</reference>
<dbReference type="GO" id="GO:0005509">
    <property type="term" value="F:calcium ion binding"/>
    <property type="evidence" value="ECO:0007669"/>
    <property type="project" value="InterPro"/>
</dbReference>
<name>A0A820QHA4_9BILA</name>
<accession>A0A820QHA4</accession>
<dbReference type="GO" id="GO:0016020">
    <property type="term" value="C:membrane"/>
    <property type="evidence" value="ECO:0007669"/>
    <property type="project" value="InterPro"/>
</dbReference>
<organism evidence="1 2">
    <name type="scientific">Adineta steineri</name>
    <dbReference type="NCBI Taxonomy" id="433720"/>
    <lineage>
        <taxon>Eukaryota</taxon>
        <taxon>Metazoa</taxon>
        <taxon>Spiralia</taxon>
        <taxon>Gnathifera</taxon>
        <taxon>Rotifera</taxon>
        <taxon>Eurotatoria</taxon>
        <taxon>Bdelloidea</taxon>
        <taxon>Adinetida</taxon>
        <taxon>Adinetidae</taxon>
        <taxon>Adineta</taxon>
    </lineage>
</organism>
<evidence type="ECO:0000313" key="1">
    <source>
        <dbReference type="EMBL" id="CAF4424077.1"/>
    </source>
</evidence>
<sequence>MLKIVTLHLVPVESYPPKDSILLSSLNLTIYIQNLNDNPPKFLIQNFTTLYYFFYPTINTVLYRIHVIDKDESILTYEIINDTSLTYRLRTSSNSTELILMKSINNNHEFYKELY</sequence>
<dbReference type="AlphaFoldDB" id="A0A820QHA4"/>
<dbReference type="EMBL" id="CAJOBB010027613">
    <property type="protein sequence ID" value="CAF4424077.1"/>
    <property type="molecule type" value="Genomic_DNA"/>
</dbReference>
<dbReference type="InterPro" id="IPR015919">
    <property type="entry name" value="Cadherin-like_sf"/>
</dbReference>
<gene>
    <name evidence="1" type="ORF">KXQ929_LOCUS52377</name>
</gene>